<dbReference type="PIRSF" id="PIRSF018634">
    <property type="entry name" value="UCP018634"/>
    <property type="match status" value="1"/>
</dbReference>
<dbReference type="OrthoDB" id="9812066at2"/>
<dbReference type="Proteomes" id="UP000283469">
    <property type="component" value="Unassembled WGS sequence"/>
</dbReference>
<dbReference type="InterPro" id="IPR009387">
    <property type="entry name" value="HigB-2"/>
</dbReference>
<name>A0A418YUU2_9SPHN</name>
<sequence>MVRIFKNGWFERFARKERIFDSALWDAVQRAESGLLDADLGGGVIKQRVARSGQGKSGGYRTLILFRQGDRAIFAFGFAKAKQANISKADLALLRDAATEALEWSDEELDRLVASGTLVEIEDGNDGEG</sequence>
<reference evidence="1 2" key="1">
    <citation type="submission" date="2018-08" db="EMBL/GenBank/DDBJ databases">
        <title>Sphingobium sp. EO9.</title>
        <authorList>
            <person name="Park Y."/>
            <person name="Kim K.H."/>
            <person name="Jeon C.O."/>
        </authorList>
    </citation>
    <scope>NUCLEOTIDE SEQUENCE [LARGE SCALE GENOMIC DNA]</scope>
    <source>
        <strain evidence="1 2">EO9</strain>
    </source>
</reference>
<dbReference type="AlphaFoldDB" id="A0A418YUU2"/>
<evidence type="ECO:0000313" key="1">
    <source>
        <dbReference type="EMBL" id="RJG55861.1"/>
    </source>
</evidence>
<accession>A0A418YUU2</accession>
<keyword evidence="2" id="KW-1185">Reference proteome</keyword>
<comment type="caution">
    <text evidence="1">The sequence shown here is derived from an EMBL/GenBank/DDBJ whole genome shotgun (WGS) entry which is preliminary data.</text>
</comment>
<organism evidence="1 2">
    <name type="scientific">Sphingobium terrigena</name>
    <dbReference type="NCBI Taxonomy" id="2304063"/>
    <lineage>
        <taxon>Bacteria</taxon>
        <taxon>Pseudomonadati</taxon>
        <taxon>Pseudomonadota</taxon>
        <taxon>Alphaproteobacteria</taxon>
        <taxon>Sphingomonadales</taxon>
        <taxon>Sphingomonadaceae</taxon>
        <taxon>Sphingobium</taxon>
    </lineage>
</organism>
<protein>
    <submittedName>
        <fullName evidence="1">Type II toxin-antitoxin system RelE/ParE family toxin</fullName>
    </submittedName>
</protein>
<proteinExistence type="predicted"/>
<evidence type="ECO:0000313" key="2">
    <source>
        <dbReference type="Proteomes" id="UP000283469"/>
    </source>
</evidence>
<dbReference type="EMBL" id="QVRA01000005">
    <property type="protein sequence ID" value="RJG55861.1"/>
    <property type="molecule type" value="Genomic_DNA"/>
</dbReference>
<dbReference type="Pfam" id="PF06296">
    <property type="entry name" value="RelE"/>
    <property type="match status" value="1"/>
</dbReference>
<gene>
    <name evidence="1" type="ORF">D0Z70_07425</name>
</gene>